<protein>
    <submittedName>
        <fullName evidence="1">Uncharacterized protein</fullName>
    </submittedName>
</protein>
<dbReference type="Proteomes" id="UP000552700">
    <property type="component" value="Unassembled WGS sequence"/>
</dbReference>
<evidence type="ECO:0000313" key="2">
    <source>
        <dbReference type="Proteomes" id="UP000552700"/>
    </source>
</evidence>
<accession>A0A841J3P0</accession>
<sequence length="155" mass="16670">MADRVSASITIGGTLSATLLPDLLAAIENEGLSTQWDGEPFAADQLVPNEPLALMAHEVAWGHFSELEVFCIEQGLPFARWSGAYHGQWGAQRVVFSGNGEPLSFAADEDDTILIDRSTAERLDSIEAIFAHFDAADFAIPALVIVAQMEETAHG</sequence>
<dbReference type="EMBL" id="JACIJP010000006">
    <property type="protein sequence ID" value="MBB6125404.1"/>
    <property type="molecule type" value="Genomic_DNA"/>
</dbReference>
<name>A0A841J3P0_9SPHN</name>
<comment type="caution">
    <text evidence="1">The sequence shown here is derived from an EMBL/GenBank/DDBJ whole genome shotgun (WGS) entry which is preliminary data.</text>
</comment>
<evidence type="ECO:0000313" key="1">
    <source>
        <dbReference type="EMBL" id="MBB6125404.1"/>
    </source>
</evidence>
<dbReference type="RefSeq" id="WP_184081687.1">
    <property type="nucleotide sequence ID" value="NZ_JACIJP010000006.1"/>
</dbReference>
<proteinExistence type="predicted"/>
<organism evidence="1 2">
    <name type="scientific">Sphingobium subterraneum</name>
    <dbReference type="NCBI Taxonomy" id="627688"/>
    <lineage>
        <taxon>Bacteria</taxon>
        <taxon>Pseudomonadati</taxon>
        <taxon>Pseudomonadota</taxon>
        <taxon>Alphaproteobacteria</taxon>
        <taxon>Sphingomonadales</taxon>
        <taxon>Sphingomonadaceae</taxon>
        <taxon>Sphingobium</taxon>
    </lineage>
</organism>
<keyword evidence="2" id="KW-1185">Reference proteome</keyword>
<dbReference type="AlphaFoldDB" id="A0A841J3P0"/>
<reference evidence="1 2" key="1">
    <citation type="submission" date="2020-08" db="EMBL/GenBank/DDBJ databases">
        <title>Genomic Encyclopedia of Type Strains, Phase IV (KMG-IV): sequencing the most valuable type-strain genomes for metagenomic binning, comparative biology and taxonomic classification.</title>
        <authorList>
            <person name="Goeker M."/>
        </authorList>
    </citation>
    <scope>NUCLEOTIDE SEQUENCE [LARGE SCALE GENOMIC DNA]</scope>
    <source>
        <strain evidence="1 2">DSM 102255</strain>
    </source>
</reference>
<gene>
    <name evidence="1" type="ORF">FHS92_003165</name>
</gene>